<feature type="domain" description="GmrSD restriction endonucleases N-terminal" evidence="1">
    <location>
        <begin position="25"/>
        <end position="231"/>
    </location>
</feature>
<reference evidence="3" key="1">
    <citation type="journal article" date="2019" name="Int. J. Syst. Evol. Microbiol.">
        <title>The Global Catalogue of Microorganisms (GCM) 10K type strain sequencing project: providing services to taxonomists for standard genome sequencing and annotation.</title>
        <authorList>
            <consortium name="The Broad Institute Genomics Platform"/>
            <consortium name="The Broad Institute Genome Sequencing Center for Infectious Disease"/>
            <person name="Wu L."/>
            <person name="Ma J."/>
        </authorList>
    </citation>
    <scope>NUCLEOTIDE SEQUENCE [LARGE SCALE GENOMIC DNA]</scope>
    <source>
        <strain evidence="3">KCTC 22437</strain>
    </source>
</reference>
<protein>
    <submittedName>
        <fullName evidence="2">DUF262 domain-containing protein</fullName>
    </submittedName>
</protein>
<proteinExistence type="predicted"/>
<dbReference type="RefSeq" id="WP_377186304.1">
    <property type="nucleotide sequence ID" value="NZ_JBHUPD010000002.1"/>
</dbReference>
<evidence type="ECO:0000313" key="3">
    <source>
        <dbReference type="Proteomes" id="UP001597557"/>
    </source>
</evidence>
<name>A0ABW5YDU4_9SPHI</name>
<dbReference type="Proteomes" id="UP001597557">
    <property type="component" value="Unassembled WGS sequence"/>
</dbReference>
<dbReference type="PANTHER" id="PTHR35149">
    <property type="entry name" value="SLL5132 PROTEIN"/>
    <property type="match status" value="1"/>
</dbReference>
<dbReference type="EMBL" id="JBHUPD010000002">
    <property type="protein sequence ID" value="MFD2873480.1"/>
    <property type="molecule type" value="Genomic_DNA"/>
</dbReference>
<organism evidence="2 3">
    <name type="scientific">Mucilaginibacter ximonensis</name>
    <dbReference type="NCBI Taxonomy" id="538021"/>
    <lineage>
        <taxon>Bacteria</taxon>
        <taxon>Pseudomonadati</taxon>
        <taxon>Bacteroidota</taxon>
        <taxon>Sphingobacteriia</taxon>
        <taxon>Sphingobacteriales</taxon>
        <taxon>Sphingobacteriaceae</taxon>
        <taxon>Mucilaginibacter</taxon>
    </lineage>
</organism>
<accession>A0ABW5YDU4</accession>
<keyword evidence="3" id="KW-1185">Reference proteome</keyword>
<gene>
    <name evidence="2" type="ORF">ACFS5N_13425</name>
</gene>
<sequence length="611" mass="71246">MQELLNTPGEAGALNDADLTLLPIRDLLKSRFFIPAYQRGYRWTNIQVEQLLDDILEFKKLNGPVSDAPDAPFYCLQPVVVKKRARNGQPEWEVIDGQQRLTTILIILHYFNKTEFKTERPLYHIQYQTRPDSETFLANLEDAALAAGNIDYHHMHLAYQTISNWFDALEEAHIGERSELYPVLVKNIKVIWYQVDDSSGRSDTVPVEVFTRLNIGKIALTNSELIKALFLQRGNFENGKVTARQLQIAAEWDTIEKQLQDDAFWFFIYDIANPLKYENRIEYIFDLMKGKQPEDEHYHTFNRFVEELARTRLPADRDKASLLWTEVKKYFLSFEEWFGNKEFYHLVGFLVDCRVPISTLKKEAEGRTKKAFRAYLDRQVHEQVKGDIATLDYDHQNTRKVLLLFNIQTLLATRNADFRFPFYRYKKDNWDIEHVRSRTAQQVTAGQRHHWLTGVLEYCTGLRETTAEHQQAAVAALREGEEKVIAQQILAILPEKRVGDNVFEALYKRISQHFREHNLPGDIDHISNLALLDSGTNRSYKNAMFPVKRKRILDNDKTGIFVPICTRNLFSKSYSSRMSDLIYWEASDAADYLLAMQQTLELYLKTPEPAQ</sequence>
<dbReference type="PANTHER" id="PTHR35149:SF1">
    <property type="entry name" value="DUF5655 DOMAIN-CONTAINING PROTEIN"/>
    <property type="match status" value="1"/>
</dbReference>
<dbReference type="Pfam" id="PF03235">
    <property type="entry name" value="GmrSD_N"/>
    <property type="match status" value="1"/>
</dbReference>
<evidence type="ECO:0000313" key="2">
    <source>
        <dbReference type="EMBL" id="MFD2873480.1"/>
    </source>
</evidence>
<comment type="caution">
    <text evidence="2">The sequence shown here is derived from an EMBL/GenBank/DDBJ whole genome shotgun (WGS) entry which is preliminary data.</text>
</comment>
<evidence type="ECO:0000259" key="1">
    <source>
        <dbReference type="Pfam" id="PF03235"/>
    </source>
</evidence>
<dbReference type="InterPro" id="IPR004919">
    <property type="entry name" value="GmrSD_N"/>
</dbReference>